<dbReference type="PANTHER" id="PTHR21248">
    <property type="entry name" value="CARDIOLIPIN SYNTHASE"/>
    <property type="match status" value="1"/>
</dbReference>
<dbReference type="InterPro" id="IPR022924">
    <property type="entry name" value="Cardiolipin_synthase"/>
</dbReference>
<keyword evidence="8" id="KW-0443">Lipid metabolism</keyword>
<evidence type="ECO:0000256" key="10">
    <source>
        <dbReference type="ARBA" id="ARBA00023209"/>
    </source>
</evidence>
<evidence type="ECO:0000256" key="4">
    <source>
        <dbReference type="ARBA" id="ARBA00022679"/>
    </source>
</evidence>
<keyword evidence="7 13" id="KW-1133">Transmembrane helix</keyword>
<feature type="domain" description="PLD phosphodiesterase" evidence="14">
    <location>
        <begin position="384"/>
        <end position="411"/>
    </location>
</feature>
<evidence type="ECO:0000256" key="1">
    <source>
        <dbReference type="ARBA" id="ARBA00004236"/>
    </source>
</evidence>
<evidence type="ECO:0000256" key="3">
    <source>
        <dbReference type="ARBA" id="ARBA00022516"/>
    </source>
</evidence>
<keyword evidence="10" id="KW-0594">Phospholipid biosynthesis</keyword>
<evidence type="ECO:0000256" key="12">
    <source>
        <dbReference type="NCBIfam" id="TIGR04265"/>
    </source>
</evidence>
<dbReference type="Gene3D" id="3.30.870.10">
    <property type="entry name" value="Endonuclease Chain A"/>
    <property type="match status" value="2"/>
</dbReference>
<evidence type="ECO:0000313" key="16">
    <source>
        <dbReference type="Proteomes" id="UP000307999"/>
    </source>
</evidence>
<evidence type="ECO:0000256" key="8">
    <source>
        <dbReference type="ARBA" id="ARBA00023098"/>
    </source>
</evidence>
<keyword evidence="9 13" id="KW-0472">Membrane</keyword>
<dbReference type="EC" id="2.7.8.-" evidence="12"/>
<dbReference type="RefSeq" id="WP_136734032.1">
    <property type="nucleotide sequence ID" value="NZ_SWDB01000001.1"/>
</dbReference>
<evidence type="ECO:0000256" key="9">
    <source>
        <dbReference type="ARBA" id="ARBA00023136"/>
    </source>
</evidence>
<dbReference type="InterPro" id="IPR001736">
    <property type="entry name" value="PLipase_D/transphosphatidylase"/>
</dbReference>
<dbReference type="GO" id="GO:0032049">
    <property type="term" value="P:cardiolipin biosynthetic process"/>
    <property type="evidence" value="ECO:0007669"/>
    <property type="project" value="UniProtKB-UniRule"/>
</dbReference>
<dbReference type="GO" id="GO:0008808">
    <property type="term" value="F:cardiolipin synthase activity"/>
    <property type="evidence" value="ECO:0007669"/>
    <property type="project" value="UniProtKB-UniRule"/>
</dbReference>
<dbReference type="PROSITE" id="PS50035">
    <property type="entry name" value="PLD"/>
    <property type="match status" value="2"/>
</dbReference>
<protein>
    <recommendedName>
        <fullName evidence="12">Cardiolipin synthase</fullName>
        <ecNumber evidence="12">2.7.8.-</ecNumber>
    </recommendedName>
</protein>
<gene>
    <name evidence="15" type="primary">cls</name>
    <name evidence="15" type="ORF">E8M12_00095</name>
</gene>
<evidence type="ECO:0000256" key="2">
    <source>
        <dbReference type="ARBA" id="ARBA00022475"/>
    </source>
</evidence>
<dbReference type="CDD" id="cd09155">
    <property type="entry name" value="PLDc_PaCLS_like_1"/>
    <property type="match status" value="1"/>
</dbReference>
<evidence type="ECO:0000256" key="5">
    <source>
        <dbReference type="ARBA" id="ARBA00022692"/>
    </source>
</evidence>
<keyword evidence="4" id="KW-0808">Transferase</keyword>
<dbReference type="Pfam" id="PF13091">
    <property type="entry name" value="PLDc_2"/>
    <property type="match status" value="2"/>
</dbReference>
<reference evidence="15 16" key="1">
    <citation type="submission" date="2019-04" db="EMBL/GenBank/DDBJ databases">
        <title>Thalassotalea guangxiensis sp. nov., isolated from sediment of the coastal wetland.</title>
        <authorList>
            <person name="Zheng S."/>
            <person name="Zhang D."/>
        </authorList>
    </citation>
    <scope>NUCLEOTIDE SEQUENCE [LARGE SCALE GENOMIC DNA]</scope>
    <source>
        <strain evidence="15 16">ZS-4</strain>
    </source>
</reference>
<keyword evidence="11" id="KW-1208">Phospholipid metabolism</keyword>
<dbReference type="Proteomes" id="UP000307999">
    <property type="component" value="Unassembled WGS sequence"/>
</dbReference>
<feature type="transmembrane region" description="Helical" evidence="13">
    <location>
        <begin position="31"/>
        <end position="52"/>
    </location>
</feature>
<proteinExistence type="predicted"/>
<feature type="domain" description="PLD phosphodiesterase" evidence="14">
    <location>
        <begin position="209"/>
        <end position="236"/>
    </location>
</feature>
<dbReference type="InterPro" id="IPR025202">
    <property type="entry name" value="PLD-like_dom"/>
</dbReference>
<evidence type="ECO:0000256" key="11">
    <source>
        <dbReference type="ARBA" id="ARBA00023264"/>
    </source>
</evidence>
<organism evidence="15 16">
    <name type="scientific">Thalassotalea mangrovi</name>
    <dbReference type="NCBI Taxonomy" id="2572245"/>
    <lineage>
        <taxon>Bacteria</taxon>
        <taxon>Pseudomonadati</taxon>
        <taxon>Pseudomonadota</taxon>
        <taxon>Gammaproteobacteria</taxon>
        <taxon>Alteromonadales</taxon>
        <taxon>Colwelliaceae</taxon>
        <taxon>Thalassotalea</taxon>
    </lineage>
</organism>
<dbReference type="GO" id="GO:0005886">
    <property type="term" value="C:plasma membrane"/>
    <property type="evidence" value="ECO:0007669"/>
    <property type="project" value="UniProtKB-SubCell"/>
</dbReference>
<comment type="caution">
    <text evidence="15">The sequence shown here is derived from an EMBL/GenBank/DDBJ whole genome shotgun (WGS) entry which is preliminary data.</text>
</comment>
<keyword evidence="5 13" id="KW-0812">Transmembrane</keyword>
<keyword evidence="3" id="KW-0444">Lipid biosynthesis</keyword>
<dbReference type="EMBL" id="SWDB01000001">
    <property type="protein sequence ID" value="TKB47844.1"/>
    <property type="molecule type" value="Genomic_DNA"/>
</dbReference>
<keyword evidence="2" id="KW-1003">Cell membrane</keyword>
<comment type="subcellular location">
    <subcellularLocation>
        <location evidence="1">Cell membrane</location>
    </subcellularLocation>
</comment>
<evidence type="ECO:0000256" key="6">
    <source>
        <dbReference type="ARBA" id="ARBA00022737"/>
    </source>
</evidence>
<evidence type="ECO:0000313" key="15">
    <source>
        <dbReference type="EMBL" id="TKB47844.1"/>
    </source>
</evidence>
<name>A0A4U1BCC7_9GAMM</name>
<dbReference type="SMART" id="SM00155">
    <property type="entry name" value="PLDc"/>
    <property type="match status" value="2"/>
</dbReference>
<evidence type="ECO:0000259" key="14">
    <source>
        <dbReference type="PROSITE" id="PS50035"/>
    </source>
</evidence>
<dbReference type="PANTHER" id="PTHR21248:SF22">
    <property type="entry name" value="PHOSPHOLIPASE D"/>
    <property type="match status" value="1"/>
</dbReference>
<evidence type="ECO:0000256" key="7">
    <source>
        <dbReference type="ARBA" id="ARBA00022989"/>
    </source>
</evidence>
<keyword evidence="6" id="KW-0677">Repeat</keyword>
<evidence type="ECO:0000256" key="13">
    <source>
        <dbReference type="SAM" id="Phobius"/>
    </source>
</evidence>
<sequence>MLIAGIFALFYLLGVASAFHAVIYVRTSQGAIAWALSLLSFPFIAVPAYWVFGRRKFEGYVLARKRVLEDDDQVPANLENSIKPYLLPAEQRRSKVHAAELMAQVPLVIGNKCELLIDGNPTFDSIFAGIQDARHYVLVQFYVVRDDELGTQLQDILIDTARRGVKVFFLYDELGSVALSNAYVEQLRDAGVIVHPFNTRKGLHNWFQVNFRNHRKVVVVDGQTAWIGGHNVGDEYLGKDERFGHWRDTHVKISGPAALAAQVSFMEDFRWATDSFPDVSWEVKQRYDEEQPVLIVPTGPADDLDTALLMFTHIINSAENRIWISTPYFVPDATVILALQLARLRNVDIRIIIPQVPDSLLTYFAAYSFFEELASSGVQFYRYQSGFIHEKVLLVDDSLAAIGTANFDNRSFRLNFEITALIGGQDFADDVEAMFEQDFSHCTLMQGDEYESKSIWFKFAVNASRLMSPVL</sequence>
<dbReference type="FunFam" id="3.30.870.10:FF:000014">
    <property type="entry name" value="Cardiolipin synthase"/>
    <property type="match status" value="1"/>
</dbReference>
<dbReference type="NCBIfam" id="TIGR04265">
    <property type="entry name" value="bac_cardiolipin"/>
    <property type="match status" value="1"/>
</dbReference>
<accession>A0A4U1BCC7</accession>
<dbReference type="OrthoDB" id="9814092at2"/>
<dbReference type="AlphaFoldDB" id="A0A4U1BCC7"/>
<dbReference type="SUPFAM" id="SSF56024">
    <property type="entry name" value="Phospholipase D/nuclease"/>
    <property type="match status" value="2"/>
</dbReference>
<keyword evidence="16" id="KW-1185">Reference proteome</keyword>